<organism evidence="1 2">
    <name type="scientific">Elysia marginata</name>
    <dbReference type="NCBI Taxonomy" id="1093978"/>
    <lineage>
        <taxon>Eukaryota</taxon>
        <taxon>Metazoa</taxon>
        <taxon>Spiralia</taxon>
        <taxon>Lophotrochozoa</taxon>
        <taxon>Mollusca</taxon>
        <taxon>Gastropoda</taxon>
        <taxon>Heterobranchia</taxon>
        <taxon>Euthyneura</taxon>
        <taxon>Panpulmonata</taxon>
        <taxon>Sacoglossa</taxon>
        <taxon>Placobranchoidea</taxon>
        <taxon>Plakobranchidae</taxon>
        <taxon>Elysia</taxon>
    </lineage>
</organism>
<comment type="caution">
    <text evidence="1">The sequence shown here is derived from an EMBL/GenBank/DDBJ whole genome shotgun (WGS) entry which is preliminary data.</text>
</comment>
<name>A0AAV4I7H5_9GAST</name>
<evidence type="ECO:0000313" key="2">
    <source>
        <dbReference type="Proteomes" id="UP000762676"/>
    </source>
</evidence>
<dbReference type="AlphaFoldDB" id="A0AAV4I7H5"/>
<gene>
    <name evidence="1" type="ORF">ElyMa_004701000</name>
</gene>
<accession>A0AAV4I7H5</accession>
<evidence type="ECO:0000313" key="1">
    <source>
        <dbReference type="EMBL" id="GFS06227.1"/>
    </source>
</evidence>
<proteinExistence type="predicted"/>
<reference evidence="1 2" key="1">
    <citation type="journal article" date="2021" name="Elife">
        <title>Chloroplast acquisition without the gene transfer in kleptoplastic sea slugs, Plakobranchus ocellatus.</title>
        <authorList>
            <person name="Maeda T."/>
            <person name="Takahashi S."/>
            <person name="Yoshida T."/>
            <person name="Shimamura S."/>
            <person name="Takaki Y."/>
            <person name="Nagai Y."/>
            <person name="Toyoda A."/>
            <person name="Suzuki Y."/>
            <person name="Arimoto A."/>
            <person name="Ishii H."/>
            <person name="Satoh N."/>
            <person name="Nishiyama T."/>
            <person name="Hasebe M."/>
            <person name="Maruyama T."/>
            <person name="Minagawa J."/>
            <person name="Obokata J."/>
            <person name="Shigenobu S."/>
        </authorList>
    </citation>
    <scope>NUCLEOTIDE SEQUENCE [LARGE SCALE GENOMIC DNA]</scope>
</reference>
<dbReference type="Proteomes" id="UP000762676">
    <property type="component" value="Unassembled WGS sequence"/>
</dbReference>
<keyword evidence="2" id="KW-1185">Reference proteome</keyword>
<dbReference type="EMBL" id="BMAT01009435">
    <property type="protein sequence ID" value="GFS06227.1"/>
    <property type="molecule type" value="Genomic_DNA"/>
</dbReference>
<sequence>MGVVTRSRSVQHLAVVDSTVLVYRVGLNISKDWSTDWGTMAEWLARRIRDLEVAGSIPDHAMLQLP</sequence>
<protein>
    <submittedName>
        <fullName evidence="1">Uncharacterized protein</fullName>
    </submittedName>
</protein>